<sequence>MCGVYRYRLRHLLVFYRISKFFSKIAIFDEFQSSLTNEPAKIKLLRCIDRTSANNAHATYIKSEFGRVCTQPIKQNSCLLNVSCFGSHLRSKMTNAAACATKMCHLRSNTYRADVFRVLIKESQK</sequence>
<keyword evidence="2" id="KW-1185">Reference proteome</keyword>
<gene>
    <name evidence="1" type="primary">GLEAN_08346</name>
    <name evidence="1" type="ORF">TcasGA2_TC008346</name>
</gene>
<evidence type="ECO:0000313" key="2">
    <source>
        <dbReference type="Proteomes" id="UP000007266"/>
    </source>
</evidence>
<protein>
    <submittedName>
        <fullName evidence="1">Uncharacterized protein</fullName>
    </submittedName>
</protein>
<accession>D2A175</accession>
<name>D2A175_TRICA</name>
<dbReference type="InParanoid" id="D2A175"/>
<dbReference type="AlphaFoldDB" id="D2A175"/>
<evidence type="ECO:0000313" key="1">
    <source>
        <dbReference type="EMBL" id="EFA02626.1"/>
    </source>
</evidence>
<dbReference type="HOGENOM" id="CLU_1995545_0_0_1"/>
<proteinExistence type="predicted"/>
<reference evidence="1 2" key="2">
    <citation type="journal article" date="2010" name="Nucleic Acids Res.">
        <title>BeetleBase in 2010: revisions to provide comprehensive genomic information for Tribolium castaneum.</title>
        <authorList>
            <person name="Kim H.S."/>
            <person name="Murphy T."/>
            <person name="Xia J."/>
            <person name="Caragea D."/>
            <person name="Park Y."/>
            <person name="Beeman R.W."/>
            <person name="Lorenzen M.D."/>
            <person name="Butcher S."/>
            <person name="Manak J.R."/>
            <person name="Brown S.J."/>
        </authorList>
    </citation>
    <scope>GENOME REANNOTATION</scope>
    <source>
        <strain evidence="1 2">Georgia GA2</strain>
    </source>
</reference>
<dbReference type="Proteomes" id="UP000007266">
    <property type="component" value="Linkage group 4"/>
</dbReference>
<reference evidence="1 2" key="1">
    <citation type="journal article" date="2008" name="Nature">
        <title>The genome of the model beetle and pest Tribolium castaneum.</title>
        <authorList>
            <consortium name="Tribolium Genome Sequencing Consortium"/>
            <person name="Richards S."/>
            <person name="Gibbs R.A."/>
            <person name="Weinstock G.M."/>
            <person name="Brown S.J."/>
            <person name="Denell R."/>
            <person name="Beeman R.W."/>
            <person name="Gibbs R."/>
            <person name="Beeman R.W."/>
            <person name="Brown S.J."/>
            <person name="Bucher G."/>
            <person name="Friedrich M."/>
            <person name="Grimmelikhuijzen C.J."/>
            <person name="Klingler M."/>
            <person name="Lorenzen M."/>
            <person name="Richards S."/>
            <person name="Roth S."/>
            <person name="Schroder R."/>
            <person name="Tautz D."/>
            <person name="Zdobnov E.M."/>
            <person name="Muzny D."/>
            <person name="Gibbs R.A."/>
            <person name="Weinstock G.M."/>
            <person name="Attaway T."/>
            <person name="Bell S."/>
            <person name="Buhay C.J."/>
            <person name="Chandrabose M.N."/>
            <person name="Chavez D."/>
            <person name="Clerk-Blankenburg K.P."/>
            <person name="Cree A."/>
            <person name="Dao M."/>
            <person name="Davis C."/>
            <person name="Chacko J."/>
            <person name="Dinh H."/>
            <person name="Dugan-Rocha S."/>
            <person name="Fowler G."/>
            <person name="Garner T.T."/>
            <person name="Garnes J."/>
            <person name="Gnirke A."/>
            <person name="Hawes A."/>
            <person name="Hernandez J."/>
            <person name="Hines S."/>
            <person name="Holder M."/>
            <person name="Hume J."/>
            <person name="Jhangiani S.N."/>
            <person name="Joshi V."/>
            <person name="Khan Z.M."/>
            <person name="Jackson L."/>
            <person name="Kovar C."/>
            <person name="Kowis A."/>
            <person name="Lee S."/>
            <person name="Lewis L.R."/>
            <person name="Margolis J."/>
            <person name="Morgan M."/>
            <person name="Nazareth L.V."/>
            <person name="Nguyen N."/>
            <person name="Okwuonu G."/>
            <person name="Parker D."/>
            <person name="Richards S."/>
            <person name="Ruiz S.J."/>
            <person name="Santibanez J."/>
            <person name="Savard J."/>
            <person name="Scherer S.E."/>
            <person name="Schneider B."/>
            <person name="Sodergren E."/>
            <person name="Tautz D."/>
            <person name="Vattahil S."/>
            <person name="Villasana D."/>
            <person name="White C.S."/>
            <person name="Wright R."/>
            <person name="Park Y."/>
            <person name="Beeman R.W."/>
            <person name="Lord J."/>
            <person name="Oppert B."/>
            <person name="Lorenzen M."/>
            <person name="Brown S."/>
            <person name="Wang L."/>
            <person name="Savard J."/>
            <person name="Tautz D."/>
            <person name="Richards S."/>
            <person name="Weinstock G."/>
            <person name="Gibbs R.A."/>
            <person name="Liu Y."/>
            <person name="Worley K."/>
            <person name="Weinstock G."/>
            <person name="Elsik C.G."/>
            <person name="Reese J.T."/>
            <person name="Elhaik E."/>
            <person name="Landan G."/>
            <person name="Graur D."/>
            <person name="Arensburger P."/>
            <person name="Atkinson P."/>
            <person name="Beeman R.W."/>
            <person name="Beidler J."/>
            <person name="Brown S.J."/>
            <person name="Demuth J.P."/>
            <person name="Drury D.W."/>
            <person name="Du Y.Z."/>
            <person name="Fujiwara H."/>
            <person name="Lorenzen M."/>
            <person name="Maselli V."/>
            <person name="Osanai M."/>
            <person name="Park Y."/>
            <person name="Robertson H.M."/>
            <person name="Tu Z."/>
            <person name="Wang J.J."/>
            <person name="Wang S."/>
            <person name="Richards S."/>
            <person name="Song H."/>
            <person name="Zhang L."/>
            <person name="Sodergren E."/>
            <person name="Werner D."/>
            <person name="Stanke M."/>
            <person name="Morgenstern B."/>
            <person name="Solovyev V."/>
            <person name="Kosarev P."/>
            <person name="Brown G."/>
            <person name="Chen H.C."/>
            <person name="Ermolaeva O."/>
            <person name="Hlavina W."/>
            <person name="Kapustin Y."/>
            <person name="Kiryutin B."/>
            <person name="Kitts P."/>
            <person name="Maglott D."/>
            <person name="Pruitt K."/>
            <person name="Sapojnikov V."/>
            <person name="Souvorov A."/>
            <person name="Mackey A.J."/>
            <person name="Waterhouse R.M."/>
            <person name="Wyder S."/>
            <person name="Zdobnov E.M."/>
            <person name="Zdobnov E.M."/>
            <person name="Wyder S."/>
            <person name="Kriventseva E.V."/>
            <person name="Kadowaki T."/>
            <person name="Bork P."/>
            <person name="Aranda M."/>
            <person name="Bao R."/>
            <person name="Beermann A."/>
            <person name="Berns N."/>
            <person name="Bolognesi R."/>
            <person name="Bonneton F."/>
            <person name="Bopp D."/>
            <person name="Brown S.J."/>
            <person name="Bucher G."/>
            <person name="Butts T."/>
            <person name="Chaumot A."/>
            <person name="Denell R.E."/>
            <person name="Ferrier D.E."/>
            <person name="Friedrich M."/>
            <person name="Gordon C.M."/>
            <person name="Jindra M."/>
            <person name="Klingler M."/>
            <person name="Lan Q."/>
            <person name="Lattorff H.M."/>
            <person name="Laudet V."/>
            <person name="von Levetsow C."/>
            <person name="Liu Z."/>
            <person name="Lutz R."/>
            <person name="Lynch J.A."/>
            <person name="da Fonseca R.N."/>
            <person name="Posnien N."/>
            <person name="Reuter R."/>
            <person name="Roth S."/>
            <person name="Savard J."/>
            <person name="Schinko J.B."/>
            <person name="Schmitt C."/>
            <person name="Schoppmeier M."/>
            <person name="Schroder R."/>
            <person name="Shippy T.D."/>
            <person name="Simonnet F."/>
            <person name="Marques-Souza H."/>
            <person name="Tautz D."/>
            <person name="Tomoyasu Y."/>
            <person name="Trauner J."/>
            <person name="Van der Zee M."/>
            <person name="Vervoort M."/>
            <person name="Wittkopp N."/>
            <person name="Wimmer E.A."/>
            <person name="Yang X."/>
            <person name="Jones A.K."/>
            <person name="Sattelle D.B."/>
            <person name="Ebert P.R."/>
            <person name="Nelson D."/>
            <person name="Scott J.G."/>
            <person name="Beeman R.W."/>
            <person name="Muthukrishnan S."/>
            <person name="Kramer K.J."/>
            <person name="Arakane Y."/>
            <person name="Beeman R.W."/>
            <person name="Zhu Q."/>
            <person name="Hogenkamp D."/>
            <person name="Dixit R."/>
            <person name="Oppert B."/>
            <person name="Jiang H."/>
            <person name="Zou Z."/>
            <person name="Marshall J."/>
            <person name="Elpidina E."/>
            <person name="Vinokurov K."/>
            <person name="Oppert C."/>
            <person name="Zou Z."/>
            <person name="Evans J."/>
            <person name="Lu Z."/>
            <person name="Zhao P."/>
            <person name="Sumathipala N."/>
            <person name="Altincicek B."/>
            <person name="Vilcinskas A."/>
            <person name="Williams M."/>
            <person name="Hultmark D."/>
            <person name="Hetru C."/>
            <person name="Jiang H."/>
            <person name="Grimmelikhuijzen C.J."/>
            <person name="Hauser F."/>
            <person name="Cazzamali G."/>
            <person name="Williamson M."/>
            <person name="Park Y."/>
            <person name="Li B."/>
            <person name="Tanaka Y."/>
            <person name="Predel R."/>
            <person name="Neupert S."/>
            <person name="Schachtner J."/>
            <person name="Verleyen P."/>
            <person name="Raible F."/>
            <person name="Bork P."/>
            <person name="Friedrich M."/>
            <person name="Walden K.K."/>
            <person name="Robertson H.M."/>
            <person name="Angeli S."/>
            <person name="Foret S."/>
            <person name="Bucher G."/>
            <person name="Schuetz S."/>
            <person name="Maleszka R."/>
            <person name="Wimmer E.A."/>
            <person name="Beeman R.W."/>
            <person name="Lorenzen M."/>
            <person name="Tomoyasu Y."/>
            <person name="Miller S.C."/>
            <person name="Grossmann D."/>
            <person name="Bucher G."/>
        </authorList>
    </citation>
    <scope>NUCLEOTIDE SEQUENCE [LARGE SCALE GENOMIC DNA]</scope>
    <source>
        <strain evidence="1 2">Georgia GA2</strain>
    </source>
</reference>
<dbReference type="EMBL" id="KQ971338">
    <property type="protein sequence ID" value="EFA02626.1"/>
    <property type="molecule type" value="Genomic_DNA"/>
</dbReference>
<organism evidence="1 2">
    <name type="scientific">Tribolium castaneum</name>
    <name type="common">Red flour beetle</name>
    <dbReference type="NCBI Taxonomy" id="7070"/>
    <lineage>
        <taxon>Eukaryota</taxon>
        <taxon>Metazoa</taxon>
        <taxon>Ecdysozoa</taxon>
        <taxon>Arthropoda</taxon>
        <taxon>Hexapoda</taxon>
        <taxon>Insecta</taxon>
        <taxon>Pterygota</taxon>
        <taxon>Neoptera</taxon>
        <taxon>Endopterygota</taxon>
        <taxon>Coleoptera</taxon>
        <taxon>Polyphaga</taxon>
        <taxon>Cucujiformia</taxon>
        <taxon>Tenebrionidae</taxon>
        <taxon>Tenebrionidae incertae sedis</taxon>
        <taxon>Tribolium</taxon>
    </lineage>
</organism>